<keyword evidence="1" id="KW-0732">Signal</keyword>
<sequence length="322" mass="36294">MKYLFVILFLFGSYGVGSLVDSSGKESTELSRAFDDRPLLFATLGGGMVAVEPLAGNIIWKLKDEPVVKVPNQQADLMPQFLPDPRHGFLYMYGPRGDQQMLKKLPFTIPELVANAPCRSTDGILYTGKKSDTWFMLDPLTGFRQIEDFQELRRQHLFSGQKRGIYVARTEYNILMHDSKNQNHKWNVTFFDYTSLAMGKEMLNDYGIIHFTSTSNGRVMSFDRKTGDLVWSHNFETPVVAAYLLDRDGLISVPFNSIGDDTLDHIMEDATTLSNGQGIKNSNIELYPTLYVGEHNHGLYALSSLVDKNTITISTGHAQPLY</sequence>
<dbReference type="Gene3D" id="2.40.128.630">
    <property type="match status" value="1"/>
</dbReference>
<dbReference type="InterPro" id="IPR018391">
    <property type="entry name" value="PQQ_b-propeller_rpt"/>
</dbReference>
<dbReference type="Proteomes" id="UP000814243">
    <property type="component" value="Unassembled WGS sequence"/>
</dbReference>
<dbReference type="EMBL" id="JACEFF010000812">
    <property type="protein sequence ID" value="KAH9630745.1"/>
    <property type="molecule type" value="Genomic_DNA"/>
</dbReference>
<name>A0A922M5Y9_SPOEX</name>
<feature type="signal peptide" evidence="1">
    <location>
        <begin position="1"/>
        <end position="18"/>
    </location>
</feature>
<dbReference type="SUPFAM" id="SSF50998">
    <property type="entry name" value="Quinoprotein alcohol dehydrogenase-like"/>
    <property type="match status" value="1"/>
</dbReference>
<gene>
    <name evidence="2" type="ORF">HF086_010686</name>
</gene>
<accession>A0A922M5Y9</accession>
<proteinExistence type="predicted"/>
<evidence type="ECO:0000313" key="3">
    <source>
        <dbReference type="Proteomes" id="UP000814243"/>
    </source>
</evidence>
<dbReference type="InterPro" id="IPR011047">
    <property type="entry name" value="Quinoprotein_ADH-like_sf"/>
</dbReference>
<dbReference type="CDD" id="cd09769">
    <property type="entry name" value="Luminal_IRE1"/>
    <property type="match status" value="1"/>
</dbReference>
<dbReference type="AlphaFoldDB" id="A0A922M5Y9"/>
<reference evidence="2" key="1">
    <citation type="journal article" date="2021" name="G3 (Bethesda)">
        <title>Genome and transcriptome analysis of the beet armyworm Spodoptera exigua reveals targets for pest control. .</title>
        <authorList>
            <person name="Simon S."/>
            <person name="Breeschoten T."/>
            <person name="Jansen H.J."/>
            <person name="Dirks R.P."/>
            <person name="Schranz M.E."/>
            <person name="Ros V.I.D."/>
        </authorList>
    </citation>
    <scope>NUCLEOTIDE SEQUENCE</scope>
    <source>
        <strain evidence="2">TB_SE_WUR_2020</strain>
    </source>
</reference>
<organism evidence="2 3">
    <name type="scientific">Spodoptera exigua</name>
    <name type="common">Beet armyworm</name>
    <name type="synonym">Noctua fulgens</name>
    <dbReference type="NCBI Taxonomy" id="7107"/>
    <lineage>
        <taxon>Eukaryota</taxon>
        <taxon>Metazoa</taxon>
        <taxon>Ecdysozoa</taxon>
        <taxon>Arthropoda</taxon>
        <taxon>Hexapoda</taxon>
        <taxon>Insecta</taxon>
        <taxon>Pterygota</taxon>
        <taxon>Neoptera</taxon>
        <taxon>Endopterygota</taxon>
        <taxon>Lepidoptera</taxon>
        <taxon>Glossata</taxon>
        <taxon>Ditrysia</taxon>
        <taxon>Noctuoidea</taxon>
        <taxon>Noctuidae</taxon>
        <taxon>Amphipyrinae</taxon>
        <taxon>Spodoptera</taxon>
    </lineage>
</organism>
<protein>
    <submittedName>
        <fullName evidence="2">Uncharacterized protein</fullName>
    </submittedName>
</protein>
<dbReference type="SMART" id="SM00564">
    <property type="entry name" value="PQQ"/>
    <property type="match status" value="5"/>
</dbReference>
<evidence type="ECO:0000256" key="1">
    <source>
        <dbReference type="SAM" id="SignalP"/>
    </source>
</evidence>
<evidence type="ECO:0000313" key="2">
    <source>
        <dbReference type="EMBL" id="KAH9630745.1"/>
    </source>
</evidence>
<comment type="caution">
    <text evidence="2">The sequence shown here is derived from an EMBL/GenBank/DDBJ whole genome shotgun (WGS) entry which is preliminary data.</text>
</comment>
<feature type="chain" id="PRO_5036851660" evidence="1">
    <location>
        <begin position="19"/>
        <end position="322"/>
    </location>
</feature>